<keyword evidence="3" id="KW-1185">Reference proteome</keyword>
<feature type="transmembrane region" description="Helical" evidence="1">
    <location>
        <begin position="221"/>
        <end position="252"/>
    </location>
</feature>
<evidence type="ECO:0000313" key="2">
    <source>
        <dbReference type="EMBL" id="MDJ1176574.1"/>
    </source>
</evidence>
<sequence>MAHYSDREAHIPFDRHHLIELCLRDGKLPKRDREKFRQFCQLLSAYYHFHFHSIVEDLKDYYTPFNPYEKLSEFQSFTATEQQQMEADFFNRFEQVLERANYFPLSQETLEKAFAQRSLIELKTDIDFKDFDRMLFYCQGDIYELITRKKWWFRTVTETLDIFERVVVAIKFKDESYFTEAENLKFTPGKIYLFYYQNVPKFDLEFLFPNVKVSMTWKDRLILIGSAIGAAIPLMIKILPQVVIIVGVILFFTGTLPGMENMKADEEDVRNLTPALLATLSLLLAFGGFAFKQYNSYKNKKIKFQKKVTETLFFKNLANNTSVFHALIDTAEEEECKEIILVYYHLLTSGKPMTPEDLDDRIESWMETTWNCQIDFDINGPLKNLYNIRGRLNNMQGKPQSDIPLLSYDEWGKCQVKSLDDSLEILDYLWDNAFRYSHG</sequence>
<accession>A0ABT7BBM3</accession>
<comment type="caution">
    <text evidence="2">The sequence shown here is derived from an EMBL/GenBank/DDBJ whole genome shotgun (WGS) entry which is preliminary data.</text>
</comment>
<dbReference type="RefSeq" id="WP_283768851.1">
    <property type="nucleotide sequence ID" value="NZ_JAQOSO010000109.1"/>
</dbReference>
<keyword evidence="1" id="KW-0812">Transmembrane</keyword>
<dbReference type="InterPro" id="IPR022227">
    <property type="entry name" value="DUF3754"/>
</dbReference>
<dbReference type="EMBL" id="JAQOSO010000109">
    <property type="protein sequence ID" value="MDJ1176574.1"/>
    <property type="molecule type" value="Genomic_DNA"/>
</dbReference>
<evidence type="ECO:0000256" key="1">
    <source>
        <dbReference type="SAM" id="Phobius"/>
    </source>
</evidence>
<dbReference type="Proteomes" id="UP001235849">
    <property type="component" value="Unassembled WGS sequence"/>
</dbReference>
<gene>
    <name evidence="2" type="ORF">PMG25_21030</name>
</gene>
<dbReference type="PANTHER" id="PTHR33645">
    <property type="entry name" value="AMINOPEPTIDASE (DUF3754)"/>
    <property type="match status" value="1"/>
</dbReference>
<feature type="transmembrane region" description="Helical" evidence="1">
    <location>
        <begin position="272"/>
        <end position="291"/>
    </location>
</feature>
<organism evidence="2 3">
    <name type="scientific">Roseofilum capinflatum BLCC-M114</name>
    <dbReference type="NCBI Taxonomy" id="3022440"/>
    <lineage>
        <taxon>Bacteria</taxon>
        <taxon>Bacillati</taxon>
        <taxon>Cyanobacteriota</taxon>
        <taxon>Cyanophyceae</taxon>
        <taxon>Desertifilales</taxon>
        <taxon>Desertifilaceae</taxon>
        <taxon>Roseofilum</taxon>
        <taxon>Roseofilum capinflatum</taxon>
    </lineage>
</organism>
<protein>
    <submittedName>
        <fullName evidence="2">TMEM143 family protein</fullName>
    </submittedName>
</protein>
<dbReference type="Pfam" id="PF12576">
    <property type="entry name" value="DUF3754"/>
    <property type="match status" value="1"/>
</dbReference>
<keyword evidence="1" id="KW-1133">Transmembrane helix</keyword>
<proteinExistence type="predicted"/>
<dbReference type="PANTHER" id="PTHR33645:SF11">
    <property type="entry name" value="AMINOPEPTIDASE (DUF3754)"/>
    <property type="match status" value="1"/>
</dbReference>
<keyword evidence="1" id="KW-0472">Membrane</keyword>
<name>A0ABT7BBM3_9CYAN</name>
<evidence type="ECO:0000313" key="3">
    <source>
        <dbReference type="Proteomes" id="UP001235849"/>
    </source>
</evidence>
<reference evidence="2 3" key="1">
    <citation type="submission" date="2023-01" db="EMBL/GenBank/DDBJ databases">
        <title>Novel diversity within Roseofilum (Cyanobacteria; Desertifilaceae) from marine benthic mats with descriptions of four novel species.</title>
        <authorList>
            <person name="Wang Y."/>
            <person name="Berthold D.E."/>
            <person name="Hu J."/>
            <person name="Lefler F.W."/>
            <person name="Laughinghouse H.D. IV."/>
        </authorList>
    </citation>
    <scope>NUCLEOTIDE SEQUENCE [LARGE SCALE GENOMIC DNA]</scope>
    <source>
        <strain evidence="2 3">BLCC-M114</strain>
    </source>
</reference>